<proteinExistence type="predicted"/>
<dbReference type="OrthoDB" id="2432230at2759"/>
<feature type="non-terminal residue" evidence="1">
    <location>
        <position position="151"/>
    </location>
</feature>
<dbReference type="Proteomes" id="UP000789405">
    <property type="component" value="Unassembled WGS sequence"/>
</dbReference>
<accession>A0A9N9I528</accession>
<sequence length="151" mass="17949">AMKFKYAPSFDKDTYDNNKNFQEISNFDSESEEENNVFFNIQESQFDPKTIIKEIKNIIYNSLFEYWDYMSQICLLSTLLDPQLRKMTFASDDVCNYTIEKYRFQLHQLMSLSEEQPISSNPTNISSNNMFKDIVFDESEKLQDSIDKLDF</sequence>
<dbReference type="AlphaFoldDB" id="A0A9N9I528"/>
<evidence type="ECO:0000313" key="1">
    <source>
        <dbReference type="EMBL" id="CAG8720695.1"/>
    </source>
</evidence>
<organism evidence="1 2">
    <name type="scientific">Dentiscutata erythropus</name>
    <dbReference type="NCBI Taxonomy" id="1348616"/>
    <lineage>
        <taxon>Eukaryota</taxon>
        <taxon>Fungi</taxon>
        <taxon>Fungi incertae sedis</taxon>
        <taxon>Mucoromycota</taxon>
        <taxon>Glomeromycotina</taxon>
        <taxon>Glomeromycetes</taxon>
        <taxon>Diversisporales</taxon>
        <taxon>Gigasporaceae</taxon>
        <taxon>Dentiscutata</taxon>
    </lineage>
</organism>
<evidence type="ECO:0000313" key="2">
    <source>
        <dbReference type="Proteomes" id="UP000789405"/>
    </source>
</evidence>
<protein>
    <submittedName>
        <fullName evidence="1">1547_t:CDS:1</fullName>
    </submittedName>
</protein>
<name>A0A9N9I528_9GLOM</name>
<keyword evidence="2" id="KW-1185">Reference proteome</keyword>
<reference evidence="1" key="1">
    <citation type="submission" date="2021-06" db="EMBL/GenBank/DDBJ databases">
        <authorList>
            <person name="Kallberg Y."/>
            <person name="Tangrot J."/>
            <person name="Rosling A."/>
        </authorList>
    </citation>
    <scope>NUCLEOTIDE SEQUENCE</scope>
    <source>
        <strain evidence="1">MA453B</strain>
    </source>
</reference>
<comment type="caution">
    <text evidence="1">The sequence shown here is derived from an EMBL/GenBank/DDBJ whole genome shotgun (WGS) entry which is preliminary data.</text>
</comment>
<dbReference type="EMBL" id="CAJVPY010010666">
    <property type="protein sequence ID" value="CAG8720695.1"/>
    <property type="molecule type" value="Genomic_DNA"/>
</dbReference>
<gene>
    <name evidence="1" type="ORF">DERYTH_LOCUS14300</name>
</gene>